<comment type="caution">
    <text evidence="2">The sequence shown here is derived from an EMBL/GenBank/DDBJ whole genome shotgun (WGS) entry which is preliminary data.</text>
</comment>
<dbReference type="EMBL" id="RCHU01000071">
    <property type="protein sequence ID" value="TKS16111.1"/>
    <property type="molecule type" value="Genomic_DNA"/>
</dbReference>
<feature type="region of interest" description="Disordered" evidence="1">
    <location>
        <begin position="180"/>
        <end position="199"/>
    </location>
</feature>
<gene>
    <name evidence="2" type="ORF">D5086_0000026840</name>
</gene>
<evidence type="ECO:0000313" key="2">
    <source>
        <dbReference type="EMBL" id="TKS16111.1"/>
    </source>
</evidence>
<sequence length="199" mass="22336">MALTISKHGEPSGKIFAGGVQTLHGFAGGVQTFVASFVSGFRECCTGLGLADLNSTASPGAFSDHSRASVQFGPQQPRGNRNFKFFNMKLECLKRPLKELNKLHFSHISERVTRPEADLATLQSLLYHNQDNTQLLSRERNLRSSLLNLKYTEQMFFGQKLKSNFLKEAEKGSHFFHSLMSQKHRRNHIPADKESDSIP</sequence>
<protein>
    <submittedName>
        <fullName evidence="2">Uncharacterized protein</fullName>
    </submittedName>
</protein>
<organism evidence="2">
    <name type="scientific">Populus alba</name>
    <name type="common">White poplar</name>
    <dbReference type="NCBI Taxonomy" id="43335"/>
    <lineage>
        <taxon>Eukaryota</taxon>
        <taxon>Viridiplantae</taxon>
        <taxon>Streptophyta</taxon>
        <taxon>Embryophyta</taxon>
        <taxon>Tracheophyta</taxon>
        <taxon>Spermatophyta</taxon>
        <taxon>Magnoliopsida</taxon>
        <taxon>eudicotyledons</taxon>
        <taxon>Gunneridae</taxon>
        <taxon>Pentapetalae</taxon>
        <taxon>rosids</taxon>
        <taxon>fabids</taxon>
        <taxon>Malpighiales</taxon>
        <taxon>Salicaceae</taxon>
        <taxon>Saliceae</taxon>
        <taxon>Populus</taxon>
    </lineage>
</organism>
<reference evidence="2" key="1">
    <citation type="submission" date="2018-10" db="EMBL/GenBank/DDBJ databases">
        <title>Population genomic analysis revealed the cold adaptation of white poplar.</title>
        <authorList>
            <person name="Liu Y.-J."/>
        </authorList>
    </citation>
    <scope>NUCLEOTIDE SEQUENCE [LARGE SCALE GENOMIC DNA]</scope>
    <source>
        <strain evidence="2">PAL-ZL1</strain>
    </source>
</reference>
<dbReference type="AlphaFoldDB" id="A0A4U5QZ62"/>
<feature type="compositionally biased region" description="Basic and acidic residues" evidence="1">
    <location>
        <begin position="189"/>
        <end position="199"/>
    </location>
</feature>
<proteinExistence type="predicted"/>
<name>A0A4U5QZ62_POPAL</name>
<accession>A0A4U5QZ62</accession>
<evidence type="ECO:0000256" key="1">
    <source>
        <dbReference type="SAM" id="MobiDB-lite"/>
    </source>
</evidence>